<protein>
    <recommendedName>
        <fullName evidence="3">Galactose-1-phosphate uridylyltransferase</fullName>
    </recommendedName>
</protein>
<name>A0A210QAR3_MIZYE</name>
<evidence type="ECO:0000313" key="1">
    <source>
        <dbReference type="EMBL" id="OWF45822.1"/>
    </source>
</evidence>
<reference evidence="1 2" key="1">
    <citation type="journal article" date="2017" name="Nat. Ecol. Evol.">
        <title>Scallop genome provides insights into evolution of bilaterian karyotype and development.</title>
        <authorList>
            <person name="Wang S."/>
            <person name="Zhang J."/>
            <person name="Jiao W."/>
            <person name="Li J."/>
            <person name="Xun X."/>
            <person name="Sun Y."/>
            <person name="Guo X."/>
            <person name="Huan P."/>
            <person name="Dong B."/>
            <person name="Zhang L."/>
            <person name="Hu X."/>
            <person name="Sun X."/>
            <person name="Wang J."/>
            <person name="Zhao C."/>
            <person name="Wang Y."/>
            <person name="Wang D."/>
            <person name="Huang X."/>
            <person name="Wang R."/>
            <person name="Lv J."/>
            <person name="Li Y."/>
            <person name="Zhang Z."/>
            <person name="Liu B."/>
            <person name="Lu W."/>
            <person name="Hui Y."/>
            <person name="Liang J."/>
            <person name="Zhou Z."/>
            <person name="Hou R."/>
            <person name="Li X."/>
            <person name="Liu Y."/>
            <person name="Li H."/>
            <person name="Ning X."/>
            <person name="Lin Y."/>
            <person name="Zhao L."/>
            <person name="Xing Q."/>
            <person name="Dou J."/>
            <person name="Li Y."/>
            <person name="Mao J."/>
            <person name="Guo H."/>
            <person name="Dou H."/>
            <person name="Li T."/>
            <person name="Mu C."/>
            <person name="Jiang W."/>
            <person name="Fu Q."/>
            <person name="Fu X."/>
            <person name="Miao Y."/>
            <person name="Liu J."/>
            <person name="Yu Q."/>
            <person name="Li R."/>
            <person name="Liao H."/>
            <person name="Li X."/>
            <person name="Kong Y."/>
            <person name="Jiang Z."/>
            <person name="Chourrout D."/>
            <person name="Li R."/>
            <person name="Bao Z."/>
        </authorList>
    </citation>
    <scope>NUCLEOTIDE SEQUENCE [LARGE SCALE GENOMIC DNA]</scope>
    <source>
        <strain evidence="1 2">PY_sf001</strain>
    </source>
</reference>
<dbReference type="InterPro" id="IPR036265">
    <property type="entry name" value="HIT-like_sf"/>
</dbReference>
<dbReference type="PANTHER" id="PTHR34714">
    <property type="entry name" value="EGF-LIKE DOMAIN-CONTAINING PROTEIN"/>
    <property type="match status" value="1"/>
</dbReference>
<dbReference type="Gene3D" id="3.30.428.10">
    <property type="entry name" value="HIT-like"/>
    <property type="match status" value="1"/>
</dbReference>
<dbReference type="SUPFAM" id="SSF54197">
    <property type="entry name" value="HIT-like"/>
    <property type="match status" value="1"/>
</dbReference>
<evidence type="ECO:0008006" key="3">
    <source>
        <dbReference type="Google" id="ProtNLM"/>
    </source>
</evidence>
<comment type="caution">
    <text evidence="1">The sequence shown here is derived from an EMBL/GenBank/DDBJ whole genome shotgun (WGS) entry which is preliminary data.</text>
</comment>
<evidence type="ECO:0000313" key="2">
    <source>
        <dbReference type="Proteomes" id="UP000242188"/>
    </source>
</evidence>
<organism evidence="1 2">
    <name type="scientific">Mizuhopecten yessoensis</name>
    <name type="common">Japanese scallop</name>
    <name type="synonym">Patinopecten yessoensis</name>
    <dbReference type="NCBI Taxonomy" id="6573"/>
    <lineage>
        <taxon>Eukaryota</taxon>
        <taxon>Metazoa</taxon>
        <taxon>Spiralia</taxon>
        <taxon>Lophotrochozoa</taxon>
        <taxon>Mollusca</taxon>
        <taxon>Bivalvia</taxon>
        <taxon>Autobranchia</taxon>
        <taxon>Pteriomorphia</taxon>
        <taxon>Pectinida</taxon>
        <taxon>Pectinoidea</taxon>
        <taxon>Pectinidae</taxon>
        <taxon>Mizuhopecten</taxon>
    </lineage>
</organism>
<proteinExistence type="predicted"/>
<dbReference type="AlphaFoldDB" id="A0A210QAR3"/>
<gene>
    <name evidence="1" type="ORF">KP79_PYT11256</name>
</gene>
<accession>A0A210QAR3</accession>
<dbReference type="EMBL" id="NEDP02004389">
    <property type="protein sequence ID" value="OWF45822.1"/>
    <property type="molecule type" value="Genomic_DNA"/>
</dbReference>
<dbReference type="Proteomes" id="UP000242188">
    <property type="component" value="Unassembled WGS sequence"/>
</dbReference>
<dbReference type="PANTHER" id="PTHR34714:SF3">
    <property type="match status" value="1"/>
</dbReference>
<sequence>MSTLQWKRSHIVAVAVSALLLVVILYSSSSQSTLQPQDIRKTMKQQNSYYSHWPRLHLPGSPIEQANIMKDCLQTPPSQFMRLDNIQKIKQQWSQSTTSHCRDLYTAFTSIFTITDFPAKVVIPKKYESKVRKWLGNDEDLFQNAKLQTVLYIYNEYTKEENVFNPLREKRPIAKPEQPERQYVEELFKETQPTCDFCKYKENTAEDVFGRIESKMSFTAANTFKLGAWHTLILPKKHHPLNWTKKEYLDLMDTCMKWVDKAHQENKAFVNPMLIMDLLPHAGASQIHPHVHAFLDRDRYQGAIENWRIGAQRYSEDFPGRNYFSDLVSVHSALGLGVTYGKAVAIASLLPKRDNEVVVISEEPCDDYFKLIYFVYRAFLDDMEKLCYSSGYALPSLDKSGPGRLPAYTRIVTRGAVATVRSETSSLELFTSQNANTDPFRVMDYFHSLAKESSHGDLTLSVYNDHSDFLNDPEERL</sequence>
<dbReference type="OrthoDB" id="5945460at2759"/>
<keyword evidence="2" id="KW-1185">Reference proteome</keyword>